<dbReference type="OrthoDB" id="440760at2759"/>
<name>A0A8B8GKP4_9HEMI</name>
<dbReference type="Proteomes" id="UP000694846">
    <property type="component" value="Unplaced"/>
</dbReference>
<keyword evidence="1" id="KW-1185">Reference proteome</keyword>
<proteinExistence type="predicted"/>
<organism evidence="1 2">
    <name type="scientific">Sipha flava</name>
    <name type="common">yellow sugarcane aphid</name>
    <dbReference type="NCBI Taxonomy" id="143950"/>
    <lineage>
        <taxon>Eukaryota</taxon>
        <taxon>Metazoa</taxon>
        <taxon>Ecdysozoa</taxon>
        <taxon>Arthropoda</taxon>
        <taxon>Hexapoda</taxon>
        <taxon>Insecta</taxon>
        <taxon>Pterygota</taxon>
        <taxon>Neoptera</taxon>
        <taxon>Paraneoptera</taxon>
        <taxon>Hemiptera</taxon>
        <taxon>Sternorrhyncha</taxon>
        <taxon>Aphidomorpha</taxon>
        <taxon>Aphidoidea</taxon>
        <taxon>Aphididae</taxon>
        <taxon>Sipha</taxon>
    </lineage>
</organism>
<evidence type="ECO:0000313" key="2">
    <source>
        <dbReference type="RefSeq" id="XP_025423161.1"/>
    </source>
</evidence>
<gene>
    <name evidence="2" type="primary">LOC112692643</name>
</gene>
<protein>
    <submittedName>
        <fullName evidence="2">Uncharacterized protein LOC112692643</fullName>
    </submittedName>
</protein>
<reference evidence="2" key="1">
    <citation type="submission" date="2025-08" db="UniProtKB">
        <authorList>
            <consortium name="RefSeq"/>
        </authorList>
    </citation>
    <scope>IDENTIFICATION</scope>
    <source>
        <tissue evidence="2">Whole body</tissue>
    </source>
</reference>
<accession>A0A8B8GKP4</accession>
<dbReference type="RefSeq" id="XP_025423161.1">
    <property type="nucleotide sequence ID" value="XM_025567376.1"/>
</dbReference>
<dbReference type="GeneID" id="112692643"/>
<dbReference type="AlphaFoldDB" id="A0A8B8GKP4"/>
<sequence length="326" mass="38383">MDKSEWLLQEIREISHGFGERRPRIDSITEIRSVLVRQMTLLIYKTKQEAGKHGDKQILIKHIVSVIKNCKFTLIRVLSYYLLKDNIYRLSTNGIKDTDDTLKEDNSIKQVTKEDFSSFEDLINPDFDKTLDLNINNIDSLSLLSYDFTTPPKYTAAQLKKSIFKQFICAIAELKLEFKITKEDIKNATEKRQIRVNDLSLALGAERYEGFQVCRKKHFRNDKGDLLLRHVHKYLPPKINYDKQVKEVFLFLAKETIAAIIDHVYENRSQHVTNDESKQLEDEDIPKLKKKKIENKFESILVEEIKNVTNTYWKDNEFFENQLVFL</sequence>
<evidence type="ECO:0000313" key="1">
    <source>
        <dbReference type="Proteomes" id="UP000694846"/>
    </source>
</evidence>